<evidence type="ECO:0000259" key="8">
    <source>
        <dbReference type="Pfam" id="PF01323"/>
    </source>
</evidence>
<dbReference type="HAMAP" id="MF_00932">
    <property type="entry name" value="DsbL"/>
    <property type="match status" value="1"/>
</dbReference>
<dbReference type="GO" id="GO:0015035">
    <property type="term" value="F:protein-disulfide reductase activity"/>
    <property type="evidence" value="ECO:0007669"/>
    <property type="project" value="UniProtKB-UniRule"/>
</dbReference>
<sequence length="230" mass="25024" precursor="true">MRKGVSIMRITLTKHSLSMLLGSALLACSLSASAFSEGTDYVVLDKPIPNAQGTLIKVFSYDCPFCYKYDKAVTGLVVEKVKGAVRFEPYHLDTKGVYGPQASELFAVLLNKDRAAGLSTFDEASQFKKAKFAYYTAYHDKKERWGDGKDPAAFIQTGLQAAGLSQAELEQGRNDPAVQKTLAEWKGAAYDVAKIQGVPAYVVNGKYLIMTKSIKSIDSMAALVNELAAK</sequence>
<proteinExistence type="inferred from homology"/>
<feature type="chain" id="PRO_5026405880" description="Thiol:disulfide interchange protein DsbL" evidence="5">
    <location>
        <begin position="35"/>
        <end position="230"/>
    </location>
</feature>
<keyword evidence="5 6" id="KW-0574">Periplasm</keyword>
<dbReference type="PROSITE" id="PS51257">
    <property type="entry name" value="PROKAR_LIPOPROTEIN"/>
    <property type="match status" value="1"/>
</dbReference>
<feature type="disulfide bond" description="Redox-active" evidence="5 7">
    <location>
        <begin position="63"/>
        <end position="66"/>
    </location>
</feature>
<comment type="similarity">
    <text evidence="5">Belongs to the thioredoxin family. DsbL subfamily.</text>
</comment>
<dbReference type="Gene3D" id="3.40.30.10">
    <property type="entry name" value="Glutaredoxin"/>
    <property type="match status" value="1"/>
</dbReference>
<dbReference type="AlphaFoldDB" id="D4F196"/>
<dbReference type="EMBL" id="ADGK01000014">
    <property type="protein sequence ID" value="EFE24490.1"/>
    <property type="molecule type" value="Genomic_DNA"/>
</dbReference>
<evidence type="ECO:0000256" key="4">
    <source>
        <dbReference type="ARBA" id="ARBA00023284"/>
    </source>
</evidence>
<dbReference type="PANTHER" id="PTHR35891">
    <property type="entry name" value="THIOL:DISULFIDE INTERCHANGE PROTEIN DSBA"/>
    <property type="match status" value="1"/>
</dbReference>
<name>D4F196_EDWTA</name>
<dbReference type="PIRSF" id="PIRSF001488">
    <property type="entry name" value="Tdi_protein"/>
    <property type="match status" value="1"/>
</dbReference>
<dbReference type="Pfam" id="PF01323">
    <property type="entry name" value="DSBA"/>
    <property type="match status" value="1"/>
</dbReference>
<keyword evidence="4 5" id="KW-0676">Redox-active center</keyword>
<comment type="subunit">
    <text evidence="5">Interacts with DsbI.</text>
</comment>
<evidence type="ECO:0000256" key="5">
    <source>
        <dbReference type="HAMAP-Rule" id="MF_00932"/>
    </source>
</evidence>
<dbReference type="SUPFAM" id="SSF52833">
    <property type="entry name" value="Thioredoxin-like"/>
    <property type="match status" value="1"/>
</dbReference>
<dbReference type="InterPro" id="IPR028588">
    <property type="entry name" value="DsbL"/>
</dbReference>
<dbReference type="InterPro" id="IPR050824">
    <property type="entry name" value="Thiol_disulfide_DsbA"/>
</dbReference>
<feature type="domain" description="DSBA-like thioredoxin" evidence="8">
    <location>
        <begin position="55"/>
        <end position="210"/>
    </location>
</feature>
<dbReference type="InterPro" id="IPR001853">
    <property type="entry name" value="DSBA-like_thioredoxin_dom"/>
</dbReference>
<gene>
    <name evidence="5" type="primary">dsbL</name>
    <name evidence="9" type="ORF">EDWATA_00480</name>
</gene>
<comment type="caution">
    <text evidence="9">The sequence shown here is derived from an EMBL/GenBank/DDBJ whole genome shotgun (WGS) entry which is preliminary data.</text>
</comment>
<dbReference type="InterPro" id="IPR023205">
    <property type="entry name" value="DsbA/DsbL"/>
</dbReference>
<comment type="subcellular location">
    <subcellularLocation>
        <location evidence="5 6">Periplasm</location>
    </subcellularLocation>
</comment>
<dbReference type="InterPro" id="IPR036249">
    <property type="entry name" value="Thioredoxin-like_sf"/>
</dbReference>
<keyword evidence="3 5" id="KW-1015">Disulfide bond</keyword>
<dbReference type="PANTHER" id="PTHR35891:SF3">
    <property type="entry name" value="THIOL:DISULFIDE INTERCHANGE PROTEIN DSBL"/>
    <property type="match status" value="1"/>
</dbReference>
<evidence type="ECO:0000256" key="3">
    <source>
        <dbReference type="ARBA" id="ARBA00023157"/>
    </source>
</evidence>
<dbReference type="Proteomes" id="UP000003692">
    <property type="component" value="Unassembled WGS sequence"/>
</dbReference>
<keyword evidence="2 5" id="KW-0732">Signal</keyword>
<evidence type="ECO:0000313" key="9">
    <source>
        <dbReference type="EMBL" id="EFE24490.1"/>
    </source>
</evidence>
<dbReference type="GO" id="GO:0042597">
    <property type="term" value="C:periplasmic space"/>
    <property type="evidence" value="ECO:0007669"/>
    <property type="project" value="UniProtKB-SubCell"/>
</dbReference>
<evidence type="ECO:0000256" key="7">
    <source>
        <dbReference type="PIRSR" id="PIRSR001488-1"/>
    </source>
</evidence>
<feature type="signal peptide" evidence="5">
    <location>
        <begin position="1"/>
        <end position="34"/>
    </location>
</feature>
<evidence type="ECO:0000256" key="2">
    <source>
        <dbReference type="ARBA" id="ARBA00022729"/>
    </source>
</evidence>
<protein>
    <recommendedName>
        <fullName evidence="5">Thiol:disulfide interchange protein DsbL</fullName>
    </recommendedName>
</protein>
<accession>D4F196</accession>
<evidence type="ECO:0000256" key="1">
    <source>
        <dbReference type="ARBA" id="ARBA00005791"/>
    </source>
</evidence>
<evidence type="ECO:0000313" key="10">
    <source>
        <dbReference type="Proteomes" id="UP000003692"/>
    </source>
</evidence>
<dbReference type="CDD" id="cd03019">
    <property type="entry name" value="DsbA_DsbA"/>
    <property type="match status" value="1"/>
</dbReference>
<reference evidence="9 10" key="1">
    <citation type="submission" date="2010-02" db="EMBL/GenBank/DDBJ databases">
        <authorList>
            <person name="Weinstock G."/>
            <person name="Sodergren E."/>
            <person name="Clifton S."/>
            <person name="Fulton L."/>
            <person name="Fulton B."/>
            <person name="Courtney L."/>
            <person name="Fronick C."/>
            <person name="Harrison M."/>
            <person name="Strong C."/>
            <person name="Farmer C."/>
            <person name="Delahaunty K."/>
            <person name="Markovic C."/>
            <person name="Hall O."/>
            <person name="Minx P."/>
            <person name="Tomlinson C."/>
            <person name="Mitreva M."/>
            <person name="Nelson J."/>
            <person name="Hou S."/>
            <person name="Wollam A."/>
            <person name="Pepin K.H."/>
            <person name="Johnson M."/>
            <person name="Bhonagiri V."/>
            <person name="Zhang X."/>
            <person name="Suruliraj S."/>
            <person name="Warren W."/>
            <person name="Chinwalla A."/>
            <person name="Mardis E.R."/>
            <person name="Wilson R.K."/>
        </authorList>
    </citation>
    <scope>NUCLEOTIDE SEQUENCE [LARGE SCALE GENOMIC DNA]</scope>
    <source>
        <strain evidence="9 10">ATCC 23685</strain>
    </source>
</reference>
<dbReference type="HOGENOM" id="CLU_088255_3_1_6"/>
<comment type="function">
    <text evidence="5">Involved in disulfide-bond formation. Acts by transferring its disulfide bond to other proteins. Part of a redox system composed of DsbI and DsbL that mediates formation of an essential disulfide bond in AssT.</text>
</comment>
<evidence type="ECO:0000256" key="6">
    <source>
        <dbReference type="PIRNR" id="PIRNR001488"/>
    </source>
</evidence>
<organism evidence="9 10">
    <name type="scientific">Edwardsiella tarda ATCC 23685</name>
    <dbReference type="NCBI Taxonomy" id="500638"/>
    <lineage>
        <taxon>Bacteria</taxon>
        <taxon>Pseudomonadati</taxon>
        <taxon>Pseudomonadota</taxon>
        <taxon>Gammaproteobacteria</taxon>
        <taxon>Enterobacterales</taxon>
        <taxon>Hafniaceae</taxon>
        <taxon>Edwardsiella</taxon>
    </lineage>
</organism>
<comment type="similarity">
    <text evidence="1">Belongs to the thioredoxin family. DsbA subfamily.</text>
</comment>